<dbReference type="NCBIfam" id="TIGR00268">
    <property type="entry name" value="ATP-dependent sacrificial sulfur transferase LarE"/>
    <property type="match status" value="1"/>
</dbReference>
<dbReference type="SUPFAM" id="SSF52402">
    <property type="entry name" value="Adenine nucleotide alpha hydrolases-like"/>
    <property type="match status" value="1"/>
</dbReference>
<gene>
    <name evidence="1" type="primary">larE</name>
    <name evidence="1" type="ORF">WMO25_10185</name>
</gene>
<comment type="caution">
    <text evidence="1">The sequence shown here is derived from an EMBL/GenBank/DDBJ whole genome shotgun (WGS) entry which is preliminary data.</text>
</comment>
<proteinExistence type="predicted"/>
<protein>
    <submittedName>
        <fullName evidence="1">ATP-dependent sacrificial sulfur transferase LarE</fullName>
    </submittedName>
</protein>
<dbReference type="Gene3D" id="3.40.50.620">
    <property type="entry name" value="HUPs"/>
    <property type="match status" value="1"/>
</dbReference>
<dbReference type="PIRSF" id="PIRSF006661">
    <property type="entry name" value="PP-lp_UCP006661"/>
    <property type="match status" value="1"/>
</dbReference>
<dbReference type="Proteomes" id="UP001469749">
    <property type="component" value="Unassembled WGS sequence"/>
</dbReference>
<reference evidence="1 2" key="1">
    <citation type="submission" date="2024-03" db="EMBL/GenBank/DDBJ databases">
        <title>Human intestinal bacterial collection.</title>
        <authorList>
            <person name="Pauvert C."/>
            <person name="Hitch T.C.A."/>
            <person name="Clavel T."/>
        </authorList>
    </citation>
    <scope>NUCLEOTIDE SEQUENCE [LARGE SCALE GENOMIC DNA]</scope>
    <source>
        <strain evidence="1 2">CLA-AA-H190</strain>
    </source>
</reference>
<dbReference type="PANTHER" id="PTHR43169:SF2">
    <property type="entry name" value="NAD_GMP SYNTHASE DOMAIN-CONTAINING PROTEIN"/>
    <property type="match status" value="1"/>
</dbReference>
<name>A0ABV1B4V7_9FIRM</name>
<organism evidence="1 2">
    <name type="scientific">Coprococcus intestinihominis</name>
    <dbReference type="NCBI Taxonomy" id="3133154"/>
    <lineage>
        <taxon>Bacteria</taxon>
        <taxon>Bacillati</taxon>
        <taxon>Bacillota</taxon>
        <taxon>Clostridia</taxon>
        <taxon>Lachnospirales</taxon>
        <taxon>Lachnospiraceae</taxon>
        <taxon>Coprococcus</taxon>
    </lineage>
</organism>
<sequence>MDQLHEKYENLKVYLKSLGSVAVAFSSGVDSTFLLKVAHDVLGDKAIAVTAASCSFPERELNEAKKFCAENDIQHIVCESEELDIDGFRQNPKNRCYLCKHELFEKVWNIAKENGLNAVAEGSNMDDNGDYRPGLVAVKELGVSSPLRAAELNKQEIRELSKELGLSTWNKQSFACLSSRFVYGETINEEKLGMVEKAEQLLLDLGFYQVRVRIHDKMARIEILPSEFEKLLAEGIREKVYNYFKELGFTYVTLDLGGYRTGSMNEILH</sequence>
<accession>A0ABV1B4V7</accession>
<evidence type="ECO:0000313" key="1">
    <source>
        <dbReference type="EMBL" id="MEQ2365464.1"/>
    </source>
</evidence>
<dbReference type="RefSeq" id="WP_349085211.1">
    <property type="nucleotide sequence ID" value="NZ_JBBMEK010000120.1"/>
</dbReference>
<dbReference type="InterPro" id="IPR014729">
    <property type="entry name" value="Rossmann-like_a/b/a_fold"/>
</dbReference>
<dbReference type="InterPro" id="IPR005232">
    <property type="entry name" value="LarE"/>
</dbReference>
<dbReference type="CDD" id="cd01990">
    <property type="entry name" value="LarE-like"/>
    <property type="match status" value="1"/>
</dbReference>
<dbReference type="InterPro" id="IPR052188">
    <property type="entry name" value="Ni-pincer_cofactor_biosynth"/>
</dbReference>
<evidence type="ECO:0000313" key="2">
    <source>
        <dbReference type="Proteomes" id="UP001469749"/>
    </source>
</evidence>
<dbReference type="EMBL" id="JBBMEK010000120">
    <property type="protein sequence ID" value="MEQ2365464.1"/>
    <property type="molecule type" value="Genomic_DNA"/>
</dbReference>
<keyword evidence="1" id="KW-0808">Transferase</keyword>
<keyword evidence="2" id="KW-1185">Reference proteome</keyword>
<dbReference type="GO" id="GO:0016740">
    <property type="term" value="F:transferase activity"/>
    <property type="evidence" value="ECO:0007669"/>
    <property type="project" value="UniProtKB-KW"/>
</dbReference>
<dbReference type="PANTHER" id="PTHR43169">
    <property type="entry name" value="EXSB FAMILY PROTEIN"/>
    <property type="match status" value="1"/>
</dbReference>